<reference evidence="2" key="1">
    <citation type="submission" date="2019-08" db="EMBL/GenBank/DDBJ databases">
        <authorList>
            <person name="Kucharzyk K."/>
            <person name="Murdoch R.W."/>
            <person name="Higgins S."/>
            <person name="Loffler F."/>
        </authorList>
    </citation>
    <scope>NUCLEOTIDE SEQUENCE</scope>
</reference>
<gene>
    <name evidence="2" type="ORF">SDC9_105317</name>
</gene>
<proteinExistence type="predicted"/>
<dbReference type="AlphaFoldDB" id="A0A645B0B7"/>
<accession>A0A645B0B7</accession>
<organism evidence="2">
    <name type="scientific">bioreactor metagenome</name>
    <dbReference type="NCBI Taxonomy" id="1076179"/>
    <lineage>
        <taxon>unclassified sequences</taxon>
        <taxon>metagenomes</taxon>
        <taxon>ecological metagenomes</taxon>
    </lineage>
</organism>
<dbReference type="EMBL" id="VSSQ01016788">
    <property type="protein sequence ID" value="MPM58486.1"/>
    <property type="molecule type" value="Genomic_DNA"/>
</dbReference>
<sequence length="275" mass="30372">MNVDVYARVIERERDLINNPWDPKLTISTRPITLTNQIIDLKQRNLTLENAPQGNTCIFPLAKAENADNSHPIEFDLDIPQEAININRVYINLHGRRFRANSKDVKSGGGTALATNSGGGTTSSSNGEHTHLMFTIEPLVIPELTPYEKLLRSADGDSLMSCKGQISTHGELYTKGSSGDHSHTVDSHEHDVEIPDHVHMQSYGIHEGTYPKNVRVIVNGTDIGVSLGDGENGFDEYNIDITNKVSRGNNKVSINTEQNGRIDAIIYSQIFIQAK</sequence>
<feature type="compositionally biased region" description="Gly residues" evidence="1">
    <location>
        <begin position="107"/>
        <end position="121"/>
    </location>
</feature>
<comment type="caution">
    <text evidence="2">The sequence shown here is derived from an EMBL/GenBank/DDBJ whole genome shotgun (WGS) entry which is preliminary data.</text>
</comment>
<evidence type="ECO:0000256" key="1">
    <source>
        <dbReference type="SAM" id="MobiDB-lite"/>
    </source>
</evidence>
<name>A0A645B0B7_9ZZZZ</name>
<feature type="region of interest" description="Disordered" evidence="1">
    <location>
        <begin position="101"/>
        <end position="128"/>
    </location>
</feature>
<evidence type="ECO:0000313" key="2">
    <source>
        <dbReference type="EMBL" id="MPM58486.1"/>
    </source>
</evidence>
<protein>
    <submittedName>
        <fullName evidence="2">Uncharacterized protein</fullName>
    </submittedName>
</protein>